<organism evidence="3 4">
    <name type="scientific">Kaistella chaponensis</name>
    <dbReference type="NCBI Taxonomy" id="713588"/>
    <lineage>
        <taxon>Bacteria</taxon>
        <taxon>Pseudomonadati</taxon>
        <taxon>Bacteroidota</taxon>
        <taxon>Flavobacteriia</taxon>
        <taxon>Flavobacteriales</taxon>
        <taxon>Weeksellaceae</taxon>
        <taxon>Chryseobacterium group</taxon>
        <taxon>Kaistella</taxon>
    </lineage>
</organism>
<dbReference type="OrthoDB" id="9795306at2"/>
<comment type="similarity">
    <text evidence="1">Belongs to the AHA1 family.</text>
</comment>
<name>A0A1N7LDA4_9FLAO</name>
<keyword evidence="4" id="KW-1185">Reference proteome</keyword>
<dbReference type="EMBL" id="FTOI01000005">
    <property type="protein sequence ID" value="SIS71809.1"/>
    <property type="molecule type" value="Genomic_DNA"/>
</dbReference>
<reference evidence="4" key="1">
    <citation type="submission" date="2017-01" db="EMBL/GenBank/DDBJ databases">
        <authorList>
            <person name="Varghese N."/>
            <person name="Submissions S."/>
        </authorList>
    </citation>
    <scope>NUCLEOTIDE SEQUENCE [LARGE SCALE GENOMIC DNA]</scope>
    <source>
        <strain evidence="4">DSM 23145</strain>
    </source>
</reference>
<protein>
    <submittedName>
        <fullName evidence="3">Uncharacterized conserved protein YndB, AHSA1/START domain</fullName>
    </submittedName>
</protein>
<accession>A0A1N7LDA4</accession>
<dbReference type="AlphaFoldDB" id="A0A1N7LDA4"/>
<evidence type="ECO:0000256" key="1">
    <source>
        <dbReference type="ARBA" id="ARBA00006817"/>
    </source>
</evidence>
<dbReference type="Gene3D" id="3.30.530.20">
    <property type="match status" value="1"/>
</dbReference>
<gene>
    <name evidence="3" type="ORF">SAMN05421789_10517</name>
</gene>
<dbReference type="RefSeq" id="WP_076386591.1">
    <property type="nucleotide sequence ID" value="NZ_FTOI01000005.1"/>
</dbReference>
<dbReference type="CDD" id="cd07814">
    <property type="entry name" value="SRPBCC_CalC_Aha1-like"/>
    <property type="match status" value="1"/>
</dbReference>
<proteinExistence type="inferred from homology"/>
<evidence type="ECO:0000313" key="4">
    <source>
        <dbReference type="Proteomes" id="UP000185839"/>
    </source>
</evidence>
<evidence type="ECO:0000313" key="3">
    <source>
        <dbReference type="EMBL" id="SIS71809.1"/>
    </source>
</evidence>
<evidence type="ECO:0000259" key="2">
    <source>
        <dbReference type="Pfam" id="PF08327"/>
    </source>
</evidence>
<dbReference type="InterPro" id="IPR023393">
    <property type="entry name" value="START-like_dom_sf"/>
</dbReference>
<dbReference type="STRING" id="713588.SAMN05421789_10517"/>
<dbReference type="SUPFAM" id="SSF55961">
    <property type="entry name" value="Bet v1-like"/>
    <property type="match status" value="1"/>
</dbReference>
<dbReference type="Pfam" id="PF08327">
    <property type="entry name" value="AHSA1"/>
    <property type="match status" value="1"/>
</dbReference>
<sequence length="161" mass="18858">MNNIVFNTDLHHATIFVMKIFDAKGEEVWNYFTNSELLDSWWAPKPWKCETQKMNFENGGTWNYAMVSPENEKHFARIDYEEINPNRSIAWSDYFCDEKGIKNLEFPTTNWLIGFTGVEEGVKLTVNLHFASEKEMNAILEMGFEEGFKATLNQLEEILKK</sequence>
<dbReference type="Proteomes" id="UP000185839">
    <property type="component" value="Unassembled WGS sequence"/>
</dbReference>
<dbReference type="InterPro" id="IPR013538">
    <property type="entry name" value="ASHA1/2-like_C"/>
</dbReference>
<feature type="domain" description="Activator of Hsp90 ATPase homologue 1/2-like C-terminal" evidence="2">
    <location>
        <begin position="23"/>
        <end position="160"/>
    </location>
</feature>